<feature type="transmembrane region" description="Helical" evidence="8">
    <location>
        <begin position="315"/>
        <end position="335"/>
    </location>
</feature>
<feature type="transmembrane region" description="Helical" evidence="8">
    <location>
        <begin position="289"/>
        <end position="309"/>
    </location>
</feature>
<name>A0A2H0XUL0_UNCSA</name>
<keyword evidence="5 8" id="KW-1133">Transmembrane helix</keyword>
<feature type="binding site" evidence="7">
    <location>
        <position position="141"/>
    </location>
    <ligand>
        <name>Mg(2+)</name>
        <dbReference type="ChEBI" id="CHEBI:18420"/>
    </ligand>
</feature>
<reference evidence="9 10" key="1">
    <citation type="submission" date="2017-09" db="EMBL/GenBank/DDBJ databases">
        <title>Depth-based differentiation of microbial function through sediment-hosted aquifers and enrichment of novel symbionts in the deep terrestrial subsurface.</title>
        <authorList>
            <person name="Probst A.J."/>
            <person name="Ladd B."/>
            <person name="Jarett J.K."/>
            <person name="Geller-Mcgrath D.E."/>
            <person name="Sieber C.M."/>
            <person name="Emerson J.B."/>
            <person name="Anantharaman K."/>
            <person name="Thomas B.C."/>
            <person name="Malmstrom R."/>
            <person name="Stieglmeier M."/>
            <person name="Klingl A."/>
            <person name="Woyke T."/>
            <person name="Ryan C.M."/>
            <person name="Banfield J.F."/>
        </authorList>
    </citation>
    <scope>NUCLEOTIDE SEQUENCE [LARGE SCALE GENOMIC DNA]</scope>
    <source>
        <strain evidence="9">CG08_land_8_20_14_0_20_45_16</strain>
    </source>
</reference>
<dbReference type="PANTHER" id="PTHR22926:SF3">
    <property type="entry name" value="UNDECAPRENYL-PHOSPHATE ALPHA-N-ACETYLGLUCOSAMINYL 1-PHOSPHATE TRANSFERASE"/>
    <property type="match status" value="1"/>
</dbReference>
<keyword evidence="3" id="KW-0808">Transferase</keyword>
<comment type="subcellular location">
    <subcellularLocation>
        <location evidence="1">Cell membrane</location>
        <topology evidence="1">Multi-pass membrane protein</topology>
    </subcellularLocation>
</comment>
<dbReference type="GO" id="GO:0071555">
    <property type="term" value="P:cell wall organization"/>
    <property type="evidence" value="ECO:0007669"/>
    <property type="project" value="TreeGrafter"/>
</dbReference>
<dbReference type="GO" id="GO:0044038">
    <property type="term" value="P:cell wall macromolecule biosynthetic process"/>
    <property type="evidence" value="ECO:0007669"/>
    <property type="project" value="TreeGrafter"/>
</dbReference>
<dbReference type="AlphaFoldDB" id="A0A2H0XUL0"/>
<evidence type="ECO:0000313" key="10">
    <source>
        <dbReference type="Proteomes" id="UP000231343"/>
    </source>
</evidence>
<evidence type="ECO:0000256" key="5">
    <source>
        <dbReference type="ARBA" id="ARBA00022989"/>
    </source>
</evidence>
<dbReference type="GO" id="GO:0005886">
    <property type="term" value="C:plasma membrane"/>
    <property type="evidence" value="ECO:0007669"/>
    <property type="project" value="UniProtKB-SubCell"/>
</dbReference>
<feature type="transmembrane region" description="Helical" evidence="8">
    <location>
        <begin position="172"/>
        <end position="190"/>
    </location>
</feature>
<evidence type="ECO:0000256" key="2">
    <source>
        <dbReference type="ARBA" id="ARBA00022475"/>
    </source>
</evidence>
<dbReference type="InterPro" id="IPR000715">
    <property type="entry name" value="Glycosyl_transferase_4"/>
</dbReference>
<keyword evidence="4 8" id="KW-0812">Transmembrane</keyword>
<evidence type="ECO:0000256" key="3">
    <source>
        <dbReference type="ARBA" id="ARBA00022679"/>
    </source>
</evidence>
<dbReference type="GO" id="GO:0009103">
    <property type="term" value="P:lipopolysaccharide biosynthetic process"/>
    <property type="evidence" value="ECO:0007669"/>
    <property type="project" value="TreeGrafter"/>
</dbReference>
<evidence type="ECO:0008006" key="11">
    <source>
        <dbReference type="Google" id="ProtNLM"/>
    </source>
</evidence>
<feature type="transmembrane region" description="Helical" evidence="8">
    <location>
        <begin position="236"/>
        <end position="258"/>
    </location>
</feature>
<evidence type="ECO:0000256" key="1">
    <source>
        <dbReference type="ARBA" id="ARBA00004651"/>
    </source>
</evidence>
<evidence type="ECO:0000256" key="8">
    <source>
        <dbReference type="SAM" id="Phobius"/>
    </source>
</evidence>
<keyword evidence="2" id="KW-1003">Cell membrane</keyword>
<feature type="transmembrane region" description="Helical" evidence="8">
    <location>
        <begin position="105"/>
        <end position="136"/>
    </location>
</feature>
<keyword evidence="6 8" id="KW-0472">Membrane</keyword>
<dbReference type="GO" id="GO:0046872">
    <property type="term" value="F:metal ion binding"/>
    <property type="evidence" value="ECO:0007669"/>
    <property type="project" value="UniProtKB-KW"/>
</dbReference>
<protein>
    <recommendedName>
        <fullName evidence="11">Undecaprenyl-phosphate alpha-N-acetylglucosaminyl 1-phosphate transferase</fullName>
    </recommendedName>
</protein>
<organism evidence="9 10">
    <name type="scientific">Candidatus Saganbacteria bacterium CG08_land_8_20_14_0_20_45_16</name>
    <dbReference type="NCBI Taxonomy" id="2014293"/>
    <lineage>
        <taxon>Bacteria</taxon>
        <taxon>Bacillati</taxon>
        <taxon>Saganbacteria</taxon>
    </lineage>
</organism>
<gene>
    <name evidence="9" type="ORF">COT42_07450</name>
</gene>
<comment type="cofactor">
    <cofactor evidence="7">
        <name>Mg(2+)</name>
        <dbReference type="ChEBI" id="CHEBI:18420"/>
    </cofactor>
</comment>
<sequence length="341" mass="38100">MLFLILLISCLFALCLTPLCKYLSYKLRILDSPNHRKIHAKPIPLLGGLAIFLSFSLGLLITGTFNREILCLIIFGVAFIVLGFFDDAGIKIRARYKIWSHLVFAFVFIYLTGIFFNLVAINWLNWLLTACFITFMTNSTNMLDGMDGLVSGLAFWASLFLALLAYNNNLPHIAMLCLALAGATLGFLKYNFNPASIFLGEGGATLIGFLLAVIAIKLKVYQLWNVALLLGIPRLQFISFIVPLIILAIPIFDTCFVFTNRFINHIKMSTPGKDHSHHRIHLMGLSQKATVLTLYSVQIVLGAIALTIANSDLQQFLSLLLILIVMAFVAWNFLLRVKVYS</sequence>
<dbReference type="PANTHER" id="PTHR22926">
    <property type="entry name" value="PHOSPHO-N-ACETYLMURAMOYL-PENTAPEPTIDE-TRANSFERASE"/>
    <property type="match status" value="1"/>
</dbReference>
<accession>A0A2H0XUL0</accession>
<dbReference type="Pfam" id="PF00953">
    <property type="entry name" value="Glycos_transf_4"/>
    <property type="match status" value="1"/>
</dbReference>
<feature type="transmembrane region" description="Helical" evidence="8">
    <location>
        <begin position="148"/>
        <end position="166"/>
    </location>
</feature>
<evidence type="ECO:0000256" key="4">
    <source>
        <dbReference type="ARBA" id="ARBA00022692"/>
    </source>
</evidence>
<feature type="transmembrane region" description="Helical" evidence="8">
    <location>
        <begin position="69"/>
        <end position="85"/>
    </location>
</feature>
<evidence type="ECO:0000313" key="9">
    <source>
        <dbReference type="EMBL" id="PIS28640.1"/>
    </source>
</evidence>
<keyword evidence="7" id="KW-0460">Magnesium</keyword>
<feature type="transmembrane region" description="Helical" evidence="8">
    <location>
        <begin position="197"/>
        <end position="216"/>
    </location>
</feature>
<keyword evidence="7" id="KW-0479">Metal-binding</keyword>
<comment type="caution">
    <text evidence="9">The sequence shown here is derived from an EMBL/GenBank/DDBJ whole genome shotgun (WGS) entry which is preliminary data.</text>
</comment>
<dbReference type="CDD" id="cd06853">
    <property type="entry name" value="GT_WecA_like"/>
    <property type="match status" value="1"/>
</dbReference>
<dbReference type="GO" id="GO:0016780">
    <property type="term" value="F:phosphotransferase activity, for other substituted phosphate groups"/>
    <property type="evidence" value="ECO:0007669"/>
    <property type="project" value="InterPro"/>
</dbReference>
<dbReference type="EMBL" id="PEYM01000124">
    <property type="protein sequence ID" value="PIS28640.1"/>
    <property type="molecule type" value="Genomic_DNA"/>
</dbReference>
<dbReference type="Proteomes" id="UP000231343">
    <property type="component" value="Unassembled WGS sequence"/>
</dbReference>
<feature type="transmembrane region" description="Helical" evidence="8">
    <location>
        <begin position="43"/>
        <end position="62"/>
    </location>
</feature>
<evidence type="ECO:0000256" key="6">
    <source>
        <dbReference type="ARBA" id="ARBA00023136"/>
    </source>
</evidence>
<evidence type="ECO:0000256" key="7">
    <source>
        <dbReference type="PIRSR" id="PIRSR600715-1"/>
    </source>
</evidence>
<proteinExistence type="predicted"/>